<evidence type="ECO:0000259" key="3">
    <source>
        <dbReference type="Pfam" id="PF06283"/>
    </source>
</evidence>
<protein>
    <submittedName>
        <fullName evidence="4">Trehalose utilization</fullName>
    </submittedName>
</protein>
<reference evidence="4 5" key="1">
    <citation type="submission" date="2019-02" db="EMBL/GenBank/DDBJ databases">
        <title>Deep-cultivation of Planctomycetes and their phenomic and genomic characterization uncovers novel biology.</title>
        <authorList>
            <person name="Wiegand S."/>
            <person name="Jogler M."/>
            <person name="Boedeker C."/>
            <person name="Pinto D."/>
            <person name="Vollmers J."/>
            <person name="Rivas-Marin E."/>
            <person name="Kohn T."/>
            <person name="Peeters S.H."/>
            <person name="Heuer A."/>
            <person name="Rast P."/>
            <person name="Oberbeckmann S."/>
            <person name="Bunk B."/>
            <person name="Jeske O."/>
            <person name="Meyerdierks A."/>
            <person name="Storesund J.E."/>
            <person name="Kallscheuer N."/>
            <person name="Luecker S."/>
            <person name="Lage O.M."/>
            <person name="Pohl T."/>
            <person name="Merkel B.J."/>
            <person name="Hornburger P."/>
            <person name="Mueller R.-W."/>
            <person name="Bruemmer F."/>
            <person name="Labrenz M."/>
            <person name="Spormann A.M."/>
            <person name="Op den Camp H."/>
            <person name="Overmann J."/>
            <person name="Amann R."/>
            <person name="Jetten M.S.M."/>
            <person name="Mascher T."/>
            <person name="Medema M.H."/>
            <person name="Devos D.P."/>
            <person name="Kaster A.-K."/>
            <person name="Ovreas L."/>
            <person name="Rohde M."/>
            <person name="Galperin M.Y."/>
            <person name="Jogler C."/>
        </authorList>
    </citation>
    <scope>NUCLEOTIDE SEQUENCE [LARGE SCALE GENOMIC DNA]</scope>
    <source>
        <strain evidence="4 5">Pla85_3_4</strain>
    </source>
</reference>
<dbReference type="SUPFAM" id="SSF52499">
    <property type="entry name" value="Isochorismatase-like hydrolases"/>
    <property type="match status" value="1"/>
</dbReference>
<dbReference type="InterPro" id="IPR029010">
    <property type="entry name" value="ThuA-like"/>
</dbReference>
<dbReference type="Gene3D" id="3.40.50.880">
    <property type="match status" value="1"/>
</dbReference>
<dbReference type="SUPFAM" id="SSF49785">
    <property type="entry name" value="Galactose-binding domain-like"/>
    <property type="match status" value="1"/>
</dbReference>
<dbReference type="Pfam" id="PF06283">
    <property type="entry name" value="ThuA"/>
    <property type="match status" value="1"/>
</dbReference>
<evidence type="ECO:0000313" key="5">
    <source>
        <dbReference type="Proteomes" id="UP000317648"/>
    </source>
</evidence>
<dbReference type="InterPro" id="IPR000868">
    <property type="entry name" value="Isochorismatase-like_dom"/>
</dbReference>
<name>A0A518DXB5_9BACT</name>
<dbReference type="AlphaFoldDB" id="A0A518DXB5"/>
<feature type="chain" id="PRO_5021728966" evidence="1">
    <location>
        <begin position="24"/>
        <end position="705"/>
    </location>
</feature>
<feature type="signal peptide" evidence="1">
    <location>
        <begin position="1"/>
        <end position="23"/>
    </location>
</feature>
<dbReference type="InterPro" id="IPR029062">
    <property type="entry name" value="Class_I_gatase-like"/>
</dbReference>
<dbReference type="Pfam" id="PF00857">
    <property type="entry name" value="Isochorismatase"/>
    <property type="match status" value="1"/>
</dbReference>
<evidence type="ECO:0000256" key="1">
    <source>
        <dbReference type="SAM" id="SignalP"/>
    </source>
</evidence>
<keyword evidence="5" id="KW-1185">Reference proteome</keyword>
<feature type="domain" description="ThuA-like" evidence="3">
    <location>
        <begin position="349"/>
        <end position="523"/>
    </location>
</feature>
<keyword evidence="1" id="KW-0732">Signal</keyword>
<evidence type="ECO:0000313" key="4">
    <source>
        <dbReference type="EMBL" id="QDU96481.1"/>
    </source>
</evidence>
<dbReference type="EMBL" id="CP036433">
    <property type="protein sequence ID" value="QDU96481.1"/>
    <property type="molecule type" value="Genomic_DNA"/>
</dbReference>
<dbReference type="KEGG" id="lcre:Pla8534_43020"/>
<proteinExistence type="predicted"/>
<sequence precursor="true">MMKSILAFLVVAVSLGLPAAVVAGEFALQLRSQQETEPESGRYHRLTESQNWDAAETAVIVCDVWDYHHCLNAVRRVNEFGPRLNKLVQEARRRGAVIIHAPSDCMPAYAEHPARLRATSTPIVADAPADIERWCSRIPSEEQGVYPIDQSNGGEDDDPAEHARWREELIAKGRNPNLPWERQSDLIEIDSAKDYVSDRGPEVWSILQKHGVKNVILAGVHTNMCVLGRPFGLRQMAKNGKNVVLLRDMTDTMYDPQRWPYVSHFTGNDLIVSHVERHVCPTISSEQILGGNAFRFQHDQRPRLVIMSAEDEYETERTLPEFAAQQLGKHFSVSYLFGDANDRNLLPGAEEALADADVLLVSVRRRALPPAQLDAIRQFVAAGKPVVGIRTASHAFSLRGKPAPEGTTVWPEFDAQVFGGSYTNHYGNQLKATVRTAPGADKALLQGVANEFPQAGSLYKAAPLAKGAATLLIGEVDGEEPEPVAWTFHRADGGRSFYTSLGAPGDFENASFVRLLVNGLHWAAGLPIEAASDATAAAQGGLSSPSKESFEKHWTTIKVPSSWEAASGGVLRDYDGPGWYRCAVQIPKAWLAVKSPLLTVESYEDNVQAWCNGQELVAEKKASQGAVNFRLPAEALLPEESNLIVLRIDDHGGDGGLVAAPFVRMGQNSLRLKGDWEFRIGNDRAWSAMPLPARFGASPDILFEP</sequence>
<dbReference type="InterPro" id="IPR008979">
    <property type="entry name" value="Galactose-bd-like_sf"/>
</dbReference>
<dbReference type="OrthoDB" id="272395at2"/>
<dbReference type="SUPFAM" id="SSF52317">
    <property type="entry name" value="Class I glutamine amidotransferase-like"/>
    <property type="match status" value="1"/>
</dbReference>
<dbReference type="Proteomes" id="UP000317648">
    <property type="component" value="Chromosome"/>
</dbReference>
<dbReference type="RefSeq" id="WP_145055107.1">
    <property type="nucleotide sequence ID" value="NZ_CP036433.1"/>
</dbReference>
<dbReference type="Gene3D" id="3.40.50.850">
    <property type="entry name" value="Isochorismatase-like"/>
    <property type="match status" value="1"/>
</dbReference>
<accession>A0A518DXB5</accession>
<dbReference type="Gene3D" id="2.60.120.260">
    <property type="entry name" value="Galactose-binding domain-like"/>
    <property type="match status" value="1"/>
</dbReference>
<organism evidence="4 5">
    <name type="scientific">Lignipirellula cremea</name>
    <dbReference type="NCBI Taxonomy" id="2528010"/>
    <lineage>
        <taxon>Bacteria</taxon>
        <taxon>Pseudomonadati</taxon>
        <taxon>Planctomycetota</taxon>
        <taxon>Planctomycetia</taxon>
        <taxon>Pirellulales</taxon>
        <taxon>Pirellulaceae</taxon>
        <taxon>Lignipirellula</taxon>
    </lineage>
</organism>
<dbReference type="InterPro" id="IPR036380">
    <property type="entry name" value="Isochorismatase-like_sf"/>
</dbReference>
<evidence type="ECO:0000259" key="2">
    <source>
        <dbReference type="Pfam" id="PF00857"/>
    </source>
</evidence>
<gene>
    <name evidence="4" type="ORF">Pla8534_43020</name>
</gene>
<feature type="domain" description="Isochorismatase-like" evidence="2">
    <location>
        <begin position="200"/>
        <end position="252"/>
    </location>
</feature>